<dbReference type="Proteomes" id="UP000789901">
    <property type="component" value="Unassembled WGS sequence"/>
</dbReference>
<dbReference type="Pfam" id="PF05700">
    <property type="entry name" value="BCAS2"/>
    <property type="match status" value="1"/>
</dbReference>
<evidence type="ECO:0000313" key="7">
    <source>
        <dbReference type="EMBL" id="CAG8832544.1"/>
    </source>
</evidence>
<feature type="coiled-coil region" evidence="6">
    <location>
        <begin position="14"/>
        <end position="41"/>
    </location>
</feature>
<reference evidence="7 8" key="1">
    <citation type="submission" date="2021-06" db="EMBL/GenBank/DDBJ databases">
        <authorList>
            <person name="Kallberg Y."/>
            <person name="Tangrot J."/>
            <person name="Rosling A."/>
        </authorList>
    </citation>
    <scope>NUCLEOTIDE SEQUENCE [LARGE SCALE GENOMIC DNA]</scope>
    <source>
        <strain evidence="7 8">120-4 pot B 10/14</strain>
    </source>
</reference>
<name>A0ABN7WI09_GIGMA</name>
<organism evidence="7 8">
    <name type="scientific">Gigaspora margarita</name>
    <dbReference type="NCBI Taxonomy" id="4874"/>
    <lineage>
        <taxon>Eukaryota</taxon>
        <taxon>Fungi</taxon>
        <taxon>Fungi incertae sedis</taxon>
        <taxon>Mucoromycota</taxon>
        <taxon>Glomeromycotina</taxon>
        <taxon>Glomeromycetes</taxon>
        <taxon>Diversisporales</taxon>
        <taxon>Gigasporaceae</taxon>
        <taxon>Gigaspora</taxon>
    </lineage>
</organism>
<comment type="subcellular location">
    <subcellularLocation>
        <location evidence="1">Nucleus</location>
    </subcellularLocation>
</comment>
<evidence type="ECO:0000256" key="5">
    <source>
        <dbReference type="ARBA" id="ARBA00023242"/>
    </source>
</evidence>
<keyword evidence="3" id="KW-0747">Spliceosome</keyword>
<keyword evidence="4" id="KW-0508">mRNA splicing</keyword>
<accession>A0ABN7WI09</accession>
<evidence type="ECO:0000256" key="3">
    <source>
        <dbReference type="ARBA" id="ARBA00022728"/>
    </source>
</evidence>
<evidence type="ECO:0000256" key="1">
    <source>
        <dbReference type="ARBA" id="ARBA00004123"/>
    </source>
</evidence>
<evidence type="ECO:0000256" key="6">
    <source>
        <dbReference type="SAM" id="Coils"/>
    </source>
</evidence>
<keyword evidence="5" id="KW-0539">Nucleus</keyword>
<sequence length="60" mass="7304">ITSKIWANAWKLQNYQLEYELQQFQRTLEDYRQKILELNKQRKAEQVFTTGSQIEALENK</sequence>
<evidence type="ECO:0000256" key="2">
    <source>
        <dbReference type="ARBA" id="ARBA00022664"/>
    </source>
</evidence>
<keyword evidence="2" id="KW-0507">mRNA processing</keyword>
<dbReference type="EMBL" id="CAJVQB010045563">
    <property type="protein sequence ID" value="CAG8832544.1"/>
    <property type="molecule type" value="Genomic_DNA"/>
</dbReference>
<feature type="non-terminal residue" evidence="7">
    <location>
        <position position="1"/>
    </location>
</feature>
<comment type="caution">
    <text evidence="7">The sequence shown here is derived from an EMBL/GenBank/DDBJ whole genome shotgun (WGS) entry which is preliminary data.</text>
</comment>
<dbReference type="InterPro" id="IPR008409">
    <property type="entry name" value="SPF27"/>
</dbReference>
<keyword evidence="6" id="KW-0175">Coiled coil</keyword>
<evidence type="ECO:0000313" key="8">
    <source>
        <dbReference type="Proteomes" id="UP000789901"/>
    </source>
</evidence>
<proteinExistence type="predicted"/>
<evidence type="ECO:0000256" key="4">
    <source>
        <dbReference type="ARBA" id="ARBA00023187"/>
    </source>
</evidence>
<gene>
    <name evidence="7" type="ORF">GMARGA_LOCUS31106</name>
</gene>
<keyword evidence="8" id="KW-1185">Reference proteome</keyword>
<protein>
    <submittedName>
        <fullName evidence="7">40403_t:CDS:1</fullName>
    </submittedName>
</protein>